<dbReference type="InterPro" id="IPR001611">
    <property type="entry name" value="Leu-rich_rpt"/>
</dbReference>
<feature type="transmembrane region" description="Helical" evidence="12">
    <location>
        <begin position="236"/>
        <end position="260"/>
    </location>
</feature>
<dbReference type="Gene3D" id="3.40.50.10140">
    <property type="entry name" value="Toll/interleukin-1 receptor homology (TIR) domain"/>
    <property type="match status" value="1"/>
</dbReference>
<dbReference type="GO" id="GO:0038023">
    <property type="term" value="F:signaling receptor activity"/>
    <property type="evidence" value="ECO:0007669"/>
    <property type="project" value="TreeGrafter"/>
</dbReference>
<dbReference type="PRINTS" id="PR01537">
    <property type="entry name" value="INTRLKN1R1F"/>
</dbReference>
<comment type="subcellular location">
    <subcellularLocation>
        <location evidence="1">Membrane</location>
        <topology evidence="1">Single-pass membrane protein</topology>
    </subcellularLocation>
</comment>
<reference evidence="14" key="1">
    <citation type="submission" date="2021-03" db="EMBL/GenBank/DDBJ databases">
        <authorList>
            <person name="Bekaert M."/>
        </authorList>
    </citation>
    <scope>NUCLEOTIDE SEQUENCE</scope>
</reference>
<dbReference type="InterPro" id="IPR032675">
    <property type="entry name" value="LRR_dom_sf"/>
</dbReference>
<dbReference type="Proteomes" id="UP000683360">
    <property type="component" value="Unassembled WGS sequence"/>
</dbReference>
<dbReference type="OrthoDB" id="1526598at2759"/>
<evidence type="ECO:0000256" key="4">
    <source>
        <dbReference type="ARBA" id="ARBA00022692"/>
    </source>
</evidence>
<keyword evidence="9 12" id="KW-0472">Membrane</keyword>
<evidence type="ECO:0000256" key="9">
    <source>
        <dbReference type="ARBA" id="ARBA00023136"/>
    </source>
</evidence>
<keyword evidence="10" id="KW-0675">Receptor</keyword>
<evidence type="ECO:0000256" key="1">
    <source>
        <dbReference type="ARBA" id="ARBA00004167"/>
    </source>
</evidence>
<evidence type="ECO:0000313" key="15">
    <source>
        <dbReference type="Proteomes" id="UP000683360"/>
    </source>
</evidence>
<keyword evidence="11" id="KW-0325">Glycoprotein</keyword>
<keyword evidence="3" id="KW-0433">Leucine-rich repeat</keyword>
<evidence type="ECO:0000256" key="3">
    <source>
        <dbReference type="ARBA" id="ARBA00022614"/>
    </source>
</evidence>
<dbReference type="InterPro" id="IPR000157">
    <property type="entry name" value="TIR_dom"/>
</dbReference>
<dbReference type="InterPro" id="IPR025875">
    <property type="entry name" value="Leu-rich_rpt_4"/>
</dbReference>
<dbReference type="EMBL" id="CAJPWZ010002920">
    <property type="protein sequence ID" value="CAG2247982.1"/>
    <property type="molecule type" value="Genomic_DNA"/>
</dbReference>
<proteinExistence type="inferred from homology"/>
<dbReference type="PANTHER" id="PTHR24365:SF530">
    <property type="entry name" value="MSTPROX-RELATED"/>
    <property type="match status" value="1"/>
</dbReference>
<evidence type="ECO:0000256" key="7">
    <source>
        <dbReference type="ARBA" id="ARBA00022989"/>
    </source>
</evidence>
<evidence type="ECO:0000256" key="11">
    <source>
        <dbReference type="ARBA" id="ARBA00023180"/>
    </source>
</evidence>
<name>A0A8S3UPF2_MYTED</name>
<evidence type="ECO:0000259" key="13">
    <source>
        <dbReference type="PROSITE" id="PS50104"/>
    </source>
</evidence>
<feature type="domain" description="TIR" evidence="13">
    <location>
        <begin position="291"/>
        <end position="432"/>
    </location>
</feature>
<dbReference type="PROSITE" id="PS51450">
    <property type="entry name" value="LRR"/>
    <property type="match status" value="3"/>
</dbReference>
<dbReference type="SUPFAM" id="SSF52200">
    <property type="entry name" value="Toll/Interleukin receptor TIR domain"/>
    <property type="match status" value="1"/>
</dbReference>
<dbReference type="GO" id="GO:0005886">
    <property type="term" value="C:plasma membrane"/>
    <property type="evidence" value="ECO:0007669"/>
    <property type="project" value="TreeGrafter"/>
</dbReference>
<dbReference type="Pfam" id="PF12799">
    <property type="entry name" value="LRR_4"/>
    <property type="match status" value="1"/>
</dbReference>
<protein>
    <submittedName>
        <fullName evidence="14">TLR13</fullName>
    </submittedName>
</protein>
<accession>A0A8S3UPF2</accession>
<dbReference type="GO" id="GO:0007165">
    <property type="term" value="P:signal transduction"/>
    <property type="evidence" value="ECO:0007669"/>
    <property type="project" value="InterPro"/>
</dbReference>
<dbReference type="InterPro" id="IPR035897">
    <property type="entry name" value="Toll_tir_struct_dom_sf"/>
</dbReference>
<dbReference type="Pfam" id="PF13855">
    <property type="entry name" value="LRR_8"/>
    <property type="match status" value="1"/>
</dbReference>
<evidence type="ECO:0000256" key="2">
    <source>
        <dbReference type="ARBA" id="ARBA00009634"/>
    </source>
</evidence>
<keyword evidence="8" id="KW-0520">NAD</keyword>
<dbReference type="InterPro" id="IPR003591">
    <property type="entry name" value="Leu-rich_rpt_typical-subtyp"/>
</dbReference>
<dbReference type="SUPFAM" id="SSF52058">
    <property type="entry name" value="L domain-like"/>
    <property type="match status" value="1"/>
</dbReference>
<evidence type="ECO:0000256" key="10">
    <source>
        <dbReference type="ARBA" id="ARBA00023170"/>
    </source>
</evidence>
<comment type="similarity">
    <text evidence="2">Belongs to the Toll-like receptor family.</text>
</comment>
<dbReference type="Gene3D" id="3.80.10.10">
    <property type="entry name" value="Ribonuclease Inhibitor"/>
    <property type="match status" value="2"/>
</dbReference>
<evidence type="ECO:0000256" key="12">
    <source>
        <dbReference type="SAM" id="Phobius"/>
    </source>
</evidence>
<dbReference type="PANTHER" id="PTHR24365">
    <property type="entry name" value="TOLL-LIKE RECEPTOR"/>
    <property type="match status" value="1"/>
</dbReference>
<keyword evidence="7 12" id="KW-1133">Transmembrane helix</keyword>
<evidence type="ECO:0000256" key="6">
    <source>
        <dbReference type="ARBA" id="ARBA00022737"/>
    </source>
</evidence>
<keyword evidence="15" id="KW-1185">Reference proteome</keyword>
<keyword evidence="6" id="KW-0677">Repeat</keyword>
<evidence type="ECO:0000313" key="14">
    <source>
        <dbReference type="EMBL" id="CAG2247982.1"/>
    </source>
</evidence>
<sequence length="433" mass="51030">MNNSRLGYAFRWTIFNTLSIVKLTLSNNQFYSFIGPICNATNLKYLDLSGNRCSSLTPYFFNALPSLETLFLHNNLLDLAKTLHSQNASFVFGTLTDLQNLNLSTNKISSLSSDIFWNLKSIREISLKDNLLSDFHVKLDNMPHLTDLDLSENQIFQLSKNSTLWISQTIRRSKNLKIDLSNNPIICSCDSLIFLKWLQKHHLAFKNVNGYKCCNPKTFKTLKDAVISLDKSCPTYTTLTIAILLLIISFLVLLIILIIYRNRWKLKYLYYIAKRKYFQNDYLLLEDRQNYKFDAFLSYADEECIFVIRDVIKKLEANENFRRCFHERDFIPGCDIADNIVNAIHHSRKVIFIVTPSFLKTKWYIYELNMAYIEYQDFRQGVDLMIMVIKDKIRERDIPRNLYNIMTDESYLTFPDNEIYEVTFWERLVDSLR</sequence>
<dbReference type="Pfam" id="PF01582">
    <property type="entry name" value="TIR"/>
    <property type="match status" value="1"/>
</dbReference>
<dbReference type="AlphaFoldDB" id="A0A8S3UPF2"/>
<dbReference type="SMART" id="SM00255">
    <property type="entry name" value="TIR"/>
    <property type="match status" value="1"/>
</dbReference>
<keyword evidence="4 12" id="KW-0812">Transmembrane</keyword>
<dbReference type="SMART" id="SM00369">
    <property type="entry name" value="LRR_TYP"/>
    <property type="match status" value="4"/>
</dbReference>
<evidence type="ECO:0000256" key="5">
    <source>
        <dbReference type="ARBA" id="ARBA00022729"/>
    </source>
</evidence>
<keyword evidence="5" id="KW-0732">Signal</keyword>
<evidence type="ECO:0000256" key="8">
    <source>
        <dbReference type="ARBA" id="ARBA00023027"/>
    </source>
</evidence>
<gene>
    <name evidence="14" type="ORF">MEDL_59882</name>
</gene>
<organism evidence="14 15">
    <name type="scientific">Mytilus edulis</name>
    <name type="common">Blue mussel</name>
    <dbReference type="NCBI Taxonomy" id="6550"/>
    <lineage>
        <taxon>Eukaryota</taxon>
        <taxon>Metazoa</taxon>
        <taxon>Spiralia</taxon>
        <taxon>Lophotrochozoa</taxon>
        <taxon>Mollusca</taxon>
        <taxon>Bivalvia</taxon>
        <taxon>Autobranchia</taxon>
        <taxon>Pteriomorphia</taxon>
        <taxon>Mytilida</taxon>
        <taxon>Mytiloidea</taxon>
        <taxon>Mytilidae</taxon>
        <taxon>Mytilinae</taxon>
        <taxon>Mytilus</taxon>
    </lineage>
</organism>
<dbReference type="PROSITE" id="PS50104">
    <property type="entry name" value="TIR"/>
    <property type="match status" value="1"/>
</dbReference>
<comment type="caution">
    <text evidence="14">The sequence shown here is derived from an EMBL/GenBank/DDBJ whole genome shotgun (WGS) entry which is preliminary data.</text>
</comment>